<dbReference type="Pfam" id="PF00394">
    <property type="entry name" value="Cu-oxidase"/>
    <property type="match status" value="1"/>
</dbReference>
<evidence type="ECO:0000256" key="5">
    <source>
        <dbReference type="SAM" id="SignalP"/>
    </source>
</evidence>
<feature type="domain" description="Plastocyanin-like" evidence="8">
    <location>
        <begin position="36"/>
        <end position="151"/>
    </location>
</feature>
<dbReference type="OrthoDB" id="2121828at2759"/>
<proteinExistence type="inferred from homology"/>
<evidence type="ECO:0000259" key="8">
    <source>
        <dbReference type="Pfam" id="PF07732"/>
    </source>
</evidence>
<comment type="similarity">
    <text evidence="1">Belongs to the multicopper oxidase family.</text>
</comment>
<dbReference type="AlphaFoldDB" id="A0A9P4MQ93"/>
<dbReference type="InterPro" id="IPR008972">
    <property type="entry name" value="Cupredoxin"/>
</dbReference>
<sequence length="613" mass="68049">MSFILLLLLLVLSSFVSAKHLRVHDQSFAPDYALRVSYEDIAVACRYRLSAVVNGTSPGPEIRLQENRTTWIRVYNDFEADNLTIHWHGLSQSTAPFSDGTPQASQWPIPAGHFFDYELRPSIGEAGTYFYHSHVQFQAVSVAGPLIVEEASGCPPYEYADERTIFFSEVFNKTDDEITAGITASTADFIWSGYAEQLLINGNAFPAYSNNYSETPTPFSTPPNSTTPPCHPEIIEVQPSTTYRFRSIGGLAYSLTSYMFENHDNLTIIAADGSYTQPTPADGRIQIDAGQRFDYLLTTKSESELRQLNKTNFWVQLESRFVPGQLTSYAILSYVNCTHPSPVTIPTAPPSTPPLTIPTTVQTWLESTLQPLTSNDFPPTSSVSRTVFLRSAQVASQALHWTINNHTWSETTPVPNSTFDTPYLVNIYQHGPAAIPDFSTASANDGYDTTLNVYAAKVGEVIDIILINEPNGQAGGFDNHPWHIHGGHVYDLGSGQGEYNASAVEERLAAGCKPVKRDTTILFKYVDDDGLELPAYSAQGWRGWRLRVDDAGVWMVHCHTLQHMVMGMQSVWIMGDERDIAGKTQPYVSGYLEYGGSAYGNESYDPLVMHYFD</sequence>
<dbReference type="GO" id="GO:0016491">
    <property type="term" value="F:oxidoreductase activity"/>
    <property type="evidence" value="ECO:0007669"/>
    <property type="project" value="UniProtKB-KW"/>
</dbReference>
<evidence type="ECO:0000313" key="9">
    <source>
        <dbReference type="EMBL" id="KAF2155411.1"/>
    </source>
</evidence>
<dbReference type="Pfam" id="PF07732">
    <property type="entry name" value="Cu-oxidase_3"/>
    <property type="match status" value="1"/>
</dbReference>
<evidence type="ECO:0000256" key="1">
    <source>
        <dbReference type="ARBA" id="ARBA00010609"/>
    </source>
</evidence>
<accession>A0A9P4MQ93</accession>
<dbReference type="InterPro" id="IPR002355">
    <property type="entry name" value="Cu_oxidase_Cu_BS"/>
</dbReference>
<evidence type="ECO:0000313" key="10">
    <source>
        <dbReference type="Proteomes" id="UP000799439"/>
    </source>
</evidence>
<dbReference type="Pfam" id="PF07731">
    <property type="entry name" value="Cu-oxidase_2"/>
    <property type="match status" value="1"/>
</dbReference>
<comment type="caution">
    <text evidence="9">The sequence shown here is derived from an EMBL/GenBank/DDBJ whole genome shotgun (WGS) entry which is preliminary data.</text>
</comment>
<dbReference type="EMBL" id="ML996083">
    <property type="protein sequence ID" value="KAF2155411.1"/>
    <property type="molecule type" value="Genomic_DNA"/>
</dbReference>
<feature type="chain" id="PRO_5040382926" evidence="5">
    <location>
        <begin position="19"/>
        <end position="613"/>
    </location>
</feature>
<dbReference type="PANTHER" id="PTHR11709:SF394">
    <property type="entry name" value="FI03373P-RELATED"/>
    <property type="match status" value="1"/>
</dbReference>
<dbReference type="Gene3D" id="2.60.40.420">
    <property type="entry name" value="Cupredoxins - blue copper proteins"/>
    <property type="match status" value="3"/>
</dbReference>
<feature type="signal peptide" evidence="5">
    <location>
        <begin position="1"/>
        <end position="18"/>
    </location>
</feature>
<dbReference type="InterPro" id="IPR001117">
    <property type="entry name" value="Cu-oxidase_2nd"/>
</dbReference>
<keyword evidence="3" id="KW-0560">Oxidoreductase</keyword>
<gene>
    <name evidence="9" type="ORF">K461DRAFT_292276</name>
</gene>
<dbReference type="GO" id="GO:0005507">
    <property type="term" value="F:copper ion binding"/>
    <property type="evidence" value="ECO:0007669"/>
    <property type="project" value="InterPro"/>
</dbReference>
<keyword evidence="2" id="KW-0479">Metal-binding</keyword>
<keyword evidence="5" id="KW-0732">Signal</keyword>
<reference evidence="9" key="1">
    <citation type="journal article" date="2020" name="Stud. Mycol.">
        <title>101 Dothideomycetes genomes: a test case for predicting lifestyles and emergence of pathogens.</title>
        <authorList>
            <person name="Haridas S."/>
            <person name="Albert R."/>
            <person name="Binder M."/>
            <person name="Bloem J."/>
            <person name="Labutti K."/>
            <person name="Salamov A."/>
            <person name="Andreopoulos B."/>
            <person name="Baker S."/>
            <person name="Barry K."/>
            <person name="Bills G."/>
            <person name="Bluhm B."/>
            <person name="Cannon C."/>
            <person name="Castanera R."/>
            <person name="Culley D."/>
            <person name="Daum C."/>
            <person name="Ezra D."/>
            <person name="Gonzalez J."/>
            <person name="Henrissat B."/>
            <person name="Kuo A."/>
            <person name="Liang C."/>
            <person name="Lipzen A."/>
            <person name="Lutzoni F."/>
            <person name="Magnuson J."/>
            <person name="Mondo S."/>
            <person name="Nolan M."/>
            <person name="Ohm R."/>
            <person name="Pangilinan J."/>
            <person name="Park H.-J."/>
            <person name="Ramirez L."/>
            <person name="Alfaro M."/>
            <person name="Sun H."/>
            <person name="Tritt A."/>
            <person name="Yoshinaga Y."/>
            <person name="Zwiers L.-H."/>
            <person name="Turgeon B."/>
            <person name="Goodwin S."/>
            <person name="Spatafora J."/>
            <person name="Crous P."/>
            <person name="Grigoriev I."/>
        </authorList>
    </citation>
    <scope>NUCLEOTIDE SEQUENCE</scope>
    <source>
        <strain evidence="9">CBS 260.36</strain>
    </source>
</reference>
<evidence type="ECO:0000256" key="2">
    <source>
        <dbReference type="ARBA" id="ARBA00022723"/>
    </source>
</evidence>
<dbReference type="InterPro" id="IPR017762">
    <property type="entry name" value="Multicopper_oxidase_fun"/>
</dbReference>
<dbReference type="Proteomes" id="UP000799439">
    <property type="component" value="Unassembled WGS sequence"/>
</dbReference>
<dbReference type="SUPFAM" id="SSF49503">
    <property type="entry name" value="Cupredoxins"/>
    <property type="match status" value="3"/>
</dbReference>
<dbReference type="PROSITE" id="PS00079">
    <property type="entry name" value="MULTICOPPER_OXIDASE1"/>
    <property type="match status" value="1"/>
</dbReference>
<evidence type="ECO:0000256" key="3">
    <source>
        <dbReference type="ARBA" id="ARBA00023002"/>
    </source>
</evidence>
<dbReference type="InterPro" id="IPR011707">
    <property type="entry name" value="Cu-oxidase-like_N"/>
</dbReference>
<evidence type="ECO:0000256" key="4">
    <source>
        <dbReference type="ARBA" id="ARBA00023008"/>
    </source>
</evidence>
<organism evidence="9 10">
    <name type="scientific">Myriangium duriaei CBS 260.36</name>
    <dbReference type="NCBI Taxonomy" id="1168546"/>
    <lineage>
        <taxon>Eukaryota</taxon>
        <taxon>Fungi</taxon>
        <taxon>Dikarya</taxon>
        <taxon>Ascomycota</taxon>
        <taxon>Pezizomycotina</taxon>
        <taxon>Dothideomycetes</taxon>
        <taxon>Dothideomycetidae</taxon>
        <taxon>Myriangiales</taxon>
        <taxon>Myriangiaceae</taxon>
        <taxon>Myriangium</taxon>
    </lineage>
</organism>
<keyword evidence="4" id="KW-0186">Copper</keyword>
<name>A0A9P4MQ93_9PEZI</name>
<dbReference type="InterPro" id="IPR033138">
    <property type="entry name" value="Cu_oxidase_CS"/>
</dbReference>
<protein>
    <submittedName>
        <fullName evidence="9">Multicopper oxidase</fullName>
    </submittedName>
</protein>
<dbReference type="InterPro" id="IPR011706">
    <property type="entry name" value="Cu-oxidase_C"/>
</dbReference>
<dbReference type="InterPro" id="IPR045087">
    <property type="entry name" value="Cu-oxidase_fam"/>
</dbReference>
<feature type="domain" description="Plastocyanin-like" evidence="6">
    <location>
        <begin position="162"/>
        <end position="334"/>
    </location>
</feature>
<keyword evidence="10" id="KW-1185">Reference proteome</keyword>
<evidence type="ECO:0000259" key="6">
    <source>
        <dbReference type="Pfam" id="PF00394"/>
    </source>
</evidence>
<dbReference type="PROSITE" id="PS00080">
    <property type="entry name" value="MULTICOPPER_OXIDASE2"/>
    <property type="match status" value="1"/>
</dbReference>
<dbReference type="PANTHER" id="PTHR11709">
    <property type="entry name" value="MULTI-COPPER OXIDASE"/>
    <property type="match status" value="1"/>
</dbReference>
<feature type="domain" description="Plastocyanin-like" evidence="7">
    <location>
        <begin position="443"/>
        <end position="573"/>
    </location>
</feature>
<dbReference type="NCBIfam" id="TIGR03390">
    <property type="entry name" value="ascorbOXfungal"/>
    <property type="match status" value="1"/>
</dbReference>
<evidence type="ECO:0000259" key="7">
    <source>
        <dbReference type="Pfam" id="PF07731"/>
    </source>
</evidence>